<keyword evidence="3" id="KW-0560">Oxidoreductase</keyword>
<dbReference type="SUPFAM" id="SSF55469">
    <property type="entry name" value="FMN-dependent nitroreductase-like"/>
    <property type="match status" value="1"/>
</dbReference>
<dbReference type="Proteomes" id="UP000189464">
    <property type="component" value="Chromosome"/>
</dbReference>
<comment type="similarity">
    <text evidence="1">Belongs to the nitroreductase family.</text>
</comment>
<dbReference type="GO" id="GO:0051536">
    <property type="term" value="F:iron-sulfur cluster binding"/>
    <property type="evidence" value="ECO:0007669"/>
    <property type="project" value="UniProtKB-KW"/>
</dbReference>
<evidence type="ECO:0000259" key="6">
    <source>
        <dbReference type="PROSITE" id="PS51379"/>
    </source>
</evidence>
<protein>
    <submittedName>
        <fullName evidence="7">Ferredoxin</fullName>
    </submittedName>
</protein>
<dbReference type="PROSITE" id="PS51379">
    <property type="entry name" value="4FE4S_FER_2"/>
    <property type="match status" value="2"/>
</dbReference>
<dbReference type="EMBL" id="CP019698">
    <property type="protein sequence ID" value="AQS60434.1"/>
    <property type="molecule type" value="Genomic_DNA"/>
</dbReference>
<dbReference type="InterPro" id="IPR017900">
    <property type="entry name" value="4Fe4S_Fe_S_CS"/>
</dbReference>
<dbReference type="Pfam" id="PF00881">
    <property type="entry name" value="Nitroreductase"/>
    <property type="match status" value="1"/>
</dbReference>
<accession>A0A1S6J081</accession>
<dbReference type="Pfam" id="PF13187">
    <property type="entry name" value="Fer4_9"/>
    <property type="match status" value="1"/>
</dbReference>
<evidence type="ECO:0000313" key="8">
    <source>
        <dbReference type="Proteomes" id="UP000189464"/>
    </source>
</evidence>
<evidence type="ECO:0000256" key="5">
    <source>
        <dbReference type="ARBA" id="ARBA00023014"/>
    </source>
</evidence>
<dbReference type="InterPro" id="IPR000415">
    <property type="entry name" value="Nitroreductase-like"/>
</dbReference>
<dbReference type="PANTHER" id="PTHR43673">
    <property type="entry name" value="NAD(P)H NITROREDUCTASE YDGI-RELATED"/>
    <property type="match status" value="1"/>
</dbReference>
<dbReference type="PANTHER" id="PTHR43673:SF10">
    <property type="entry name" value="NADH DEHYDROGENASE_NAD(P)H NITROREDUCTASE XCC3605-RELATED"/>
    <property type="match status" value="1"/>
</dbReference>
<evidence type="ECO:0000313" key="7">
    <source>
        <dbReference type="EMBL" id="AQS60434.1"/>
    </source>
</evidence>
<evidence type="ECO:0000256" key="4">
    <source>
        <dbReference type="ARBA" id="ARBA00023004"/>
    </source>
</evidence>
<dbReference type="STRING" id="1833852.B0537_00180"/>
<sequence length="265" mass="29524">MVHEDCSKCGICAECCPVRIIDMGENGPQLLYPTACIKCGHCVAVCPLGALDHELVPLREQVPRDNYPVLDPQTAAHFLRSRRSIRTYKEEAVPREKMLQLLDIARFAPSGGNSQGLSYIVVQNKDLLRQLTALTVQWMEEQISSGSPWAKAYTGIVQEYRKTGRDLIFRGAPAVVIATAPKNFPLGHDNARFSLAYVELYAPTLGLGSCWAGFFEMCAATGYPEVYRQLEIEEGIGIVGAIMVGYPKYHYSRLVNRNPLQVTWK</sequence>
<name>A0A1S6J081_9FIRM</name>
<dbReference type="GO" id="GO:0046872">
    <property type="term" value="F:metal ion binding"/>
    <property type="evidence" value="ECO:0007669"/>
    <property type="project" value="UniProtKB-KW"/>
</dbReference>
<dbReference type="KEGG" id="dfg:B0537_00180"/>
<dbReference type="AlphaFoldDB" id="A0A1S6J081"/>
<proteinExistence type="inferred from homology"/>
<dbReference type="RefSeq" id="WP_077715463.1">
    <property type="nucleotide sequence ID" value="NZ_CP019698.1"/>
</dbReference>
<feature type="domain" description="4Fe-4S ferredoxin-type" evidence="6">
    <location>
        <begin position="1"/>
        <end position="26"/>
    </location>
</feature>
<dbReference type="Gene3D" id="3.40.109.10">
    <property type="entry name" value="NADH Oxidase"/>
    <property type="match status" value="1"/>
</dbReference>
<reference evidence="7 8" key="1">
    <citation type="journal article" date="2016" name="Int. J. Syst. Evol. Microbiol.">
        <title>Desulfotomaculum ferrireducens sp. nov., a moderately thermophilic sulfate-reducing and dissimilatory Fe(III)-reducing bacterium isolated from compost.</title>
        <authorList>
            <person name="Yang G."/>
            <person name="Guo J."/>
            <person name="Zhuang L."/>
            <person name="Yuan Y."/>
            <person name="Zhou S."/>
        </authorList>
    </citation>
    <scope>NUCLEOTIDE SEQUENCE [LARGE SCALE GENOMIC DNA]</scope>
    <source>
        <strain evidence="7 8">GSS09</strain>
    </source>
</reference>
<feature type="domain" description="4Fe-4S ferredoxin-type" evidence="6">
    <location>
        <begin position="27"/>
        <end position="56"/>
    </location>
</feature>
<keyword evidence="8" id="KW-1185">Reference proteome</keyword>
<keyword evidence="4" id="KW-0408">Iron</keyword>
<dbReference type="InterPro" id="IPR017896">
    <property type="entry name" value="4Fe4S_Fe-S-bd"/>
</dbReference>
<dbReference type="SUPFAM" id="SSF54862">
    <property type="entry name" value="4Fe-4S ferredoxins"/>
    <property type="match status" value="1"/>
</dbReference>
<keyword evidence="2" id="KW-0479">Metal-binding</keyword>
<dbReference type="CDD" id="cd02143">
    <property type="entry name" value="nitroreductase_FeS-like"/>
    <property type="match status" value="1"/>
</dbReference>
<dbReference type="Gene3D" id="3.30.70.20">
    <property type="match status" value="1"/>
</dbReference>
<evidence type="ECO:0000256" key="3">
    <source>
        <dbReference type="ARBA" id="ARBA00023002"/>
    </source>
</evidence>
<dbReference type="PROSITE" id="PS00198">
    <property type="entry name" value="4FE4S_FER_1"/>
    <property type="match status" value="1"/>
</dbReference>
<keyword evidence="5" id="KW-0411">Iron-sulfur</keyword>
<gene>
    <name evidence="7" type="ORF">B0537_00180</name>
</gene>
<dbReference type="InterPro" id="IPR029479">
    <property type="entry name" value="Nitroreductase"/>
</dbReference>
<evidence type="ECO:0000256" key="1">
    <source>
        <dbReference type="ARBA" id="ARBA00007118"/>
    </source>
</evidence>
<organism evidence="7 8">
    <name type="scientific">Desulforamulus ferrireducens</name>
    <dbReference type="NCBI Taxonomy" id="1833852"/>
    <lineage>
        <taxon>Bacteria</taxon>
        <taxon>Bacillati</taxon>
        <taxon>Bacillota</taxon>
        <taxon>Clostridia</taxon>
        <taxon>Eubacteriales</taxon>
        <taxon>Peptococcaceae</taxon>
        <taxon>Desulforamulus</taxon>
    </lineage>
</organism>
<dbReference type="OrthoDB" id="368873at2"/>
<evidence type="ECO:0000256" key="2">
    <source>
        <dbReference type="ARBA" id="ARBA00022723"/>
    </source>
</evidence>
<dbReference type="GO" id="GO:0016491">
    <property type="term" value="F:oxidoreductase activity"/>
    <property type="evidence" value="ECO:0007669"/>
    <property type="project" value="UniProtKB-KW"/>
</dbReference>